<reference evidence="1" key="1">
    <citation type="submission" date="2020-01" db="EMBL/GenBank/DDBJ databases">
        <title>Development of genomics and gene disruption for Polysphondylium violaceum indicates a role for the polyketide synthase stlB in stalk morphogenesis.</title>
        <authorList>
            <person name="Narita B."/>
            <person name="Kawabe Y."/>
            <person name="Kin K."/>
            <person name="Saito T."/>
            <person name="Gibbs R."/>
            <person name="Kuspa A."/>
            <person name="Muzny D."/>
            <person name="Queller D."/>
            <person name="Richards S."/>
            <person name="Strassman J."/>
            <person name="Sucgang R."/>
            <person name="Worley K."/>
            <person name="Schaap P."/>
        </authorList>
    </citation>
    <scope>NUCLEOTIDE SEQUENCE</scope>
    <source>
        <strain evidence="1">QSvi11</strain>
    </source>
</reference>
<dbReference type="InterPro" id="IPR011990">
    <property type="entry name" value="TPR-like_helical_dom_sf"/>
</dbReference>
<evidence type="ECO:0008006" key="3">
    <source>
        <dbReference type="Google" id="ProtNLM"/>
    </source>
</evidence>
<protein>
    <recommendedName>
        <fullName evidence="3">Tetratricopeptide-like helical domain-containing protein</fullName>
    </recommendedName>
</protein>
<gene>
    <name evidence="1" type="ORF">CYY_009260</name>
</gene>
<dbReference type="OrthoDB" id="1926212at2759"/>
<sequence>MIRSSIGRLSITTHTYLSLRPLTQPLVKCNNINKEKSSFAIQSLSPCCSTLCKGINDNDKRYFITSSQPRLFFGFFSKKKVETDNRSYRQLVDCAVDNIKNVNYDVAMKELERAQSLSSDVPDAYLLQADILQHIYHNYKGAIKLYDHCLKLDNVKQNKQLYSSITNSMIECYSYLSDPVNAFKWISALDTKDLNASALYQLFKSCLIKNSMNDVVRLLDLIKDVDYNTYLLASGDAKQNDVKGAIQYYNQVYENEKEELKKSKHVDKDIYITDRDGCYRFIVSKRKEILFNAMIGLARCYIGTNEPAKAYQLYKEASTLNFDAVFTFSKMAEIMVHLKNYKQALLDINQSLLANPKKQSTNLLKAEILYHLGEYKQCADIICPILLYSFQTDLPPTEIAPRTRYIEIAIESLLHIIQQTPSNVNDKLAITLDEKNERVLDTQAKDLQQLSNQAIVLQTALIKQIKQMKNDAQLTSLVQMRLSCMTFITRGIMETSILHSTGKKPLFTNPDLLFTSIKKLACILLNK</sequence>
<organism evidence="1 2">
    <name type="scientific">Polysphondylium violaceum</name>
    <dbReference type="NCBI Taxonomy" id="133409"/>
    <lineage>
        <taxon>Eukaryota</taxon>
        <taxon>Amoebozoa</taxon>
        <taxon>Evosea</taxon>
        <taxon>Eumycetozoa</taxon>
        <taxon>Dictyostelia</taxon>
        <taxon>Dictyosteliales</taxon>
        <taxon>Dictyosteliaceae</taxon>
        <taxon>Polysphondylium</taxon>
    </lineage>
</organism>
<dbReference type="Proteomes" id="UP000695562">
    <property type="component" value="Unassembled WGS sequence"/>
</dbReference>
<dbReference type="EMBL" id="AJWJ01000665">
    <property type="protein sequence ID" value="KAF2069425.1"/>
    <property type="molecule type" value="Genomic_DNA"/>
</dbReference>
<evidence type="ECO:0000313" key="1">
    <source>
        <dbReference type="EMBL" id="KAF2069425.1"/>
    </source>
</evidence>
<comment type="caution">
    <text evidence="1">The sequence shown here is derived from an EMBL/GenBank/DDBJ whole genome shotgun (WGS) entry which is preliminary data.</text>
</comment>
<evidence type="ECO:0000313" key="2">
    <source>
        <dbReference type="Proteomes" id="UP000695562"/>
    </source>
</evidence>
<dbReference type="AlphaFoldDB" id="A0A8J4PM61"/>
<name>A0A8J4PM61_9MYCE</name>
<proteinExistence type="predicted"/>
<dbReference type="Gene3D" id="1.25.40.10">
    <property type="entry name" value="Tetratricopeptide repeat domain"/>
    <property type="match status" value="2"/>
</dbReference>
<accession>A0A8J4PM61</accession>
<keyword evidence="2" id="KW-1185">Reference proteome</keyword>
<dbReference type="SUPFAM" id="SSF48452">
    <property type="entry name" value="TPR-like"/>
    <property type="match status" value="2"/>
</dbReference>